<reference evidence="2 3" key="1">
    <citation type="journal article" date="2015" name="Fungal Genet. Biol.">
        <title>Evolution of novel wood decay mechanisms in Agaricales revealed by the genome sequences of Fistulina hepatica and Cylindrobasidium torrendii.</title>
        <authorList>
            <person name="Floudas D."/>
            <person name="Held B.W."/>
            <person name="Riley R."/>
            <person name="Nagy L.G."/>
            <person name="Koehler G."/>
            <person name="Ransdell A.S."/>
            <person name="Younus H."/>
            <person name="Chow J."/>
            <person name="Chiniquy J."/>
            <person name="Lipzen A."/>
            <person name="Tritt A."/>
            <person name="Sun H."/>
            <person name="Haridas S."/>
            <person name="LaButti K."/>
            <person name="Ohm R.A."/>
            <person name="Kues U."/>
            <person name="Blanchette R.A."/>
            <person name="Grigoriev I.V."/>
            <person name="Minto R.E."/>
            <person name="Hibbett D.S."/>
        </authorList>
    </citation>
    <scope>NUCLEOTIDE SEQUENCE [LARGE SCALE GENOMIC DNA]</scope>
    <source>
        <strain evidence="2 3">ATCC 64428</strain>
    </source>
</reference>
<dbReference type="OrthoDB" id="3056461at2759"/>
<accession>A0A0D7A8W3</accession>
<feature type="non-terminal residue" evidence="2">
    <location>
        <position position="1"/>
    </location>
</feature>
<feature type="region of interest" description="Disordered" evidence="1">
    <location>
        <begin position="1"/>
        <end position="49"/>
    </location>
</feature>
<sequence length="519" mass="58777">SRSPTPTTRASGQQQSQSPKKKGKARPASALKSPPTASNREVPARKKPARHVHRLMKHELDPKFRALKEALFLHLRIMWCLLEVEALPPVPDSNVIAIFNSRFTSEEDIMQSRENGRPLVEATSVVIARAGSPLKKPGKFASDAARVEEFFLHYIAAQCAKYGLVQWCPDLRDTPYSPYNTAHRVAAIDSFRQVARSHAYSFYGAIDGQLDDLPLLFRIYDHFVHHLQQRRFSYERQKPGTVISVEARSKIYHARNRLAEKRKDYLTSHGFPKRVRELVADPRATSDDEFEPASGGHIVKGKVGRSARVTEFVRELDRRRRNDAAILGQRWTERDRIYKDDPAPSPLRALPRGVPIDYFDPEYYSVLSAKVRRTITSRRPKVALPPAPVPLFEEGHPWRRMTDREFMAEYGNQILDQYRLPTDADDEDDEEASGEDGDSEVDMEVEDEEDEDEEVSEFDGEGMEVEHGIDGEGGEGMEVEHGIDGEGGEGMEVERGIDGEGMEVERGIDGEDIEEDLDL</sequence>
<feature type="region of interest" description="Disordered" evidence="1">
    <location>
        <begin position="420"/>
        <end position="519"/>
    </location>
</feature>
<dbReference type="Proteomes" id="UP000054144">
    <property type="component" value="Unassembled WGS sequence"/>
</dbReference>
<evidence type="ECO:0000313" key="2">
    <source>
        <dbReference type="EMBL" id="KIY46351.1"/>
    </source>
</evidence>
<keyword evidence="3" id="KW-1185">Reference proteome</keyword>
<organism evidence="2 3">
    <name type="scientific">Fistulina hepatica ATCC 64428</name>
    <dbReference type="NCBI Taxonomy" id="1128425"/>
    <lineage>
        <taxon>Eukaryota</taxon>
        <taxon>Fungi</taxon>
        <taxon>Dikarya</taxon>
        <taxon>Basidiomycota</taxon>
        <taxon>Agaricomycotina</taxon>
        <taxon>Agaricomycetes</taxon>
        <taxon>Agaricomycetidae</taxon>
        <taxon>Agaricales</taxon>
        <taxon>Fistulinaceae</taxon>
        <taxon>Fistulina</taxon>
    </lineage>
</organism>
<protein>
    <submittedName>
        <fullName evidence="2">Uncharacterized protein</fullName>
    </submittedName>
</protein>
<feature type="compositionally biased region" description="Acidic residues" evidence="1">
    <location>
        <begin position="510"/>
        <end position="519"/>
    </location>
</feature>
<feature type="compositionally biased region" description="Basic and acidic residues" evidence="1">
    <location>
        <begin position="492"/>
        <end position="509"/>
    </location>
</feature>
<feature type="compositionally biased region" description="Acidic residues" evidence="1">
    <location>
        <begin position="423"/>
        <end position="463"/>
    </location>
</feature>
<feature type="compositionally biased region" description="Polar residues" evidence="1">
    <location>
        <begin position="1"/>
        <end position="10"/>
    </location>
</feature>
<evidence type="ECO:0000313" key="3">
    <source>
        <dbReference type="Proteomes" id="UP000054144"/>
    </source>
</evidence>
<gene>
    <name evidence="2" type="ORF">FISHEDRAFT_47424</name>
</gene>
<proteinExistence type="predicted"/>
<dbReference type="AlphaFoldDB" id="A0A0D7A8W3"/>
<name>A0A0D7A8W3_9AGAR</name>
<evidence type="ECO:0000256" key="1">
    <source>
        <dbReference type="SAM" id="MobiDB-lite"/>
    </source>
</evidence>
<dbReference type="EMBL" id="KN882034">
    <property type="protein sequence ID" value="KIY46351.1"/>
    <property type="molecule type" value="Genomic_DNA"/>
</dbReference>